<keyword evidence="2" id="KW-1185">Reference proteome</keyword>
<dbReference type="EMBL" id="JARVCO010000010">
    <property type="protein sequence ID" value="MDZ8119038.1"/>
    <property type="molecule type" value="Genomic_DNA"/>
</dbReference>
<comment type="caution">
    <text evidence="1">The sequence shown here is derived from an EMBL/GenBank/DDBJ whole genome shotgun (WGS) entry which is preliminary data.</text>
</comment>
<sequence length="204" mass="24416">MMKWIFTGICMIIFVLLMTNKKMEMRTIFNDYQYSKSYWSREAHIQRGKEVMRPRLIPYMLEIYASGRDIEFAEAMIDSCQEQKATDLLWEIALNKETEPLVRTICLAHLLNRDELRAWTEITDKDIEVISASMPAHVVHWKHLLVKYVGVTHAYLNKDTFPERHKFKATFRRCIEMYKVKEADRKKLKTQYLSEEEFPEELPK</sequence>
<dbReference type="RefSeq" id="WP_322608828.1">
    <property type="nucleotide sequence ID" value="NZ_JARVCO010000010.1"/>
</dbReference>
<dbReference type="Proteomes" id="UP001290861">
    <property type="component" value="Unassembled WGS sequence"/>
</dbReference>
<proteinExistence type="predicted"/>
<organism evidence="1 2">
    <name type="scientific">Pontiella agarivorans</name>
    <dbReference type="NCBI Taxonomy" id="3038953"/>
    <lineage>
        <taxon>Bacteria</taxon>
        <taxon>Pseudomonadati</taxon>
        <taxon>Kiritimatiellota</taxon>
        <taxon>Kiritimatiellia</taxon>
        <taxon>Kiritimatiellales</taxon>
        <taxon>Pontiellaceae</taxon>
        <taxon>Pontiella</taxon>
    </lineage>
</organism>
<gene>
    <name evidence="1" type="ORF">P9H32_10415</name>
</gene>
<accession>A0ABU5MY03</accession>
<evidence type="ECO:0000313" key="2">
    <source>
        <dbReference type="Proteomes" id="UP001290861"/>
    </source>
</evidence>
<evidence type="ECO:0008006" key="3">
    <source>
        <dbReference type="Google" id="ProtNLM"/>
    </source>
</evidence>
<protein>
    <recommendedName>
        <fullName evidence="3">HEAT repeat domain-containing protein</fullName>
    </recommendedName>
</protein>
<name>A0ABU5MY03_9BACT</name>
<evidence type="ECO:0000313" key="1">
    <source>
        <dbReference type="EMBL" id="MDZ8119038.1"/>
    </source>
</evidence>
<reference evidence="1 2" key="1">
    <citation type="journal article" date="2024" name="Appl. Environ. Microbiol.">
        <title>Pontiella agarivorans sp. nov., a novel marine anaerobic bacterium capable of degrading macroalgal polysaccharides and fixing nitrogen.</title>
        <authorList>
            <person name="Liu N."/>
            <person name="Kivenson V."/>
            <person name="Peng X."/>
            <person name="Cui Z."/>
            <person name="Lankiewicz T.S."/>
            <person name="Gosselin K.M."/>
            <person name="English C.J."/>
            <person name="Blair E.M."/>
            <person name="O'Malley M.A."/>
            <person name="Valentine D.L."/>
        </authorList>
    </citation>
    <scope>NUCLEOTIDE SEQUENCE [LARGE SCALE GENOMIC DNA]</scope>
    <source>
        <strain evidence="1 2">NLcol2</strain>
    </source>
</reference>